<evidence type="ECO:0000313" key="3">
    <source>
        <dbReference type="Proteomes" id="UP000054241"/>
    </source>
</evidence>
<reference evidence="2 3" key="1">
    <citation type="submission" date="2015-10" db="EMBL/GenBank/DDBJ databases">
        <title>Draft genome sequence of Streptomyces cellostaticus DSM 40189, type strain for the species Streptomyces cellostaticus.</title>
        <authorList>
            <person name="Ruckert C."/>
            <person name="Winkler A."/>
            <person name="Kalinowski J."/>
            <person name="Kampfer P."/>
            <person name="Glaeser S."/>
        </authorList>
    </citation>
    <scope>NUCLEOTIDE SEQUENCE [LARGE SCALE GENOMIC DNA]</scope>
    <source>
        <strain evidence="2 3">DSM 40189</strain>
    </source>
</reference>
<comment type="caution">
    <text evidence="2">The sequence shown here is derived from an EMBL/GenBank/DDBJ whole genome shotgun (WGS) entry which is preliminary data.</text>
</comment>
<protein>
    <submittedName>
        <fullName evidence="2">Uncharacterized protein</fullName>
    </submittedName>
</protein>
<accession>A0A101NM23</accession>
<keyword evidence="1" id="KW-1133">Transmembrane helix</keyword>
<feature type="transmembrane region" description="Helical" evidence="1">
    <location>
        <begin position="12"/>
        <end position="32"/>
    </location>
</feature>
<keyword evidence="1" id="KW-0812">Transmembrane</keyword>
<dbReference type="EMBL" id="LMWL01000029">
    <property type="protein sequence ID" value="KUM95524.1"/>
    <property type="molecule type" value="Genomic_DNA"/>
</dbReference>
<dbReference type="AlphaFoldDB" id="A0A101NM23"/>
<dbReference type="STRING" id="67285.AQI88_15680"/>
<keyword evidence="1" id="KW-0472">Membrane</keyword>
<proteinExistence type="predicted"/>
<dbReference type="Proteomes" id="UP000054241">
    <property type="component" value="Unassembled WGS sequence"/>
</dbReference>
<sequence length="101" mass="11491">MPAVPGQPMDIHVGGVVLAEGSFYFFPFSLFIQLRQVARARRDTEDAERWGERQWGWRVHDSQVPHDRNAKGEIIVSGRIGQVFPGDSIDAWAVRPQQYAQ</sequence>
<evidence type="ECO:0000313" key="2">
    <source>
        <dbReference type="EMBL" id="KUM95524.1"/>
    </source>
</evidence>
<name>A0A101NM23_9ACTN</name>
<gene>
    <name evidence="2" type="ORF">AQI88_15680</name>
</gene>
<keyword evidence="3" id="KW-1185">Reference proteome</keyword>
<evidence type="ECO:0000256" key="1">
    <source>
        <dbReference type="SAM" id="Phobius"/>
    </source>
</evidence>
<organism evidence="2 3">
    <name type="scientific">Streptomyces cellostaticus</name>
    <dbReference type="NCBI Taxonomy" id="67285"/>
    <lineage>
        <taxon>Bacteria</taxon>
        <taxon>Bacillati</taxon>
        <taxon>Actinomycetota</taxon>
        <taxon>Actinomycetes</taxon>
        <taxon>Kitasatosporales</taxon>
        <taxon>Streptomycetaceae</taxon>
        <taxon>Streptomyces</taxon>
    </lineage>
</organism>